<feature type="compositionally biased region" description="Polar residues" evidence="3">
    <location>
        <begin position="907"/>
        <end position="920"/>
    </location>
</feature>
<evidence type="ECO:0000313" key="6">
    <source>
        <dbReference type="Proteomes" id="UP000186817"/>
    </source>
</evidence>
<evidence type="ECO:0000313" key="5">
    <source>
        <dbReference type="EMBL" id="OLQ03614.1"/>
    </source>
</evidence>
<dbReference type="Pfam" id="PF07727">
    <property type="entry name" value="RVT_2"/>
    <property type="match status" value="1"/>
</dbReference>
<dbReference type="InterPro" id="IPR013103">
    <property type="entry name" value="RVT_2"/>
</dbReference>
<feature type="compositionally biased region" description="Low complexity" evidence="3">
    <location>
        <begin position="729"/>
        <end position="743"/>
    </location>
</feature>
<dbReference type="GO" id="GO:0032259">
    <property type="term" value="P:methylation"/>
    <property type="evidence" value="ECO:0007669"/>
    <property type="project" value="UniProtKB-KW"/>
</dbReference>
<dbReference type="PANTHER" id="PTHR11006:SF4">
    <property type="entry name" value="PROTEIN ARGININE N-METHYLTRANSFERASE 7"/>
    <property type="match status" value="1"/>
</dbReference>
<dbReference type="EMBL" id="LSRX01000232">
    <property type="protein sequence ID" value="OLQ03614.1"/>
    <property type="molecule type" value="Genomic_DNA"/>
</dbReference>
<keyword evidence="2" id="KW-0175">Coiled coil</keyword>
<evidence type="ECO:0000256" key="3">
    <source>
        <dbReference type="SAM" id="MobiDB-lite"/>
    </source>
</evidence>
<organism evidence="5 6">
    <name type="scientific">Symbiodinium microadriaticum</name>
    <name type="common">Dinoflagellate</name>
    <name type="synonym">Zooxanthella microadriatica</name>
    <dbReference type="NCBI Taxonomy" id="2951"/>
    <lineage>
        <taxon>Eukaryota</taxon>
        <taxon>Sar</taxon>
        <taxon>Alveolata</taxon>
        <taxon>Dinophyceae</taxon>
        <taxon>Suessiales</taxon>
        <taxon>Symbiodiniaceae</taxon>
        <taxon>Symbiodinium</taxon>
    </lineage>
</organism>
<dbReference type="GO" id="GO:0042054">
    <property type="term" value="F:histone methyltransferase activity"/>
    <property type="evidence" value="ECO:0007669"/>
    <property type="project" value="TreeGrafter"/>
</dbReference>
<dbReference type="Proteomes" id="UP000186817">
    <property type="component" value="Unassembled WGS sequence"/>
</dbReference>
<dbReference type="SUPFAM" id="SSF53335">
    <property type="entry name" value="S-adenosyl-L-methionine-dependent methyltransferases"/>
    <property type="match status" value="2"/>
</dbReference>
<dbReference type="Gene3D" id="3.40.50.150">
    <property type="entry name" value="Vaccinia Virus protein VP39"/>
    <property type="match status" value="2"/>
</dbReference>
<keyword evidence="5" id="KW-0489">Methyltransferase</keyword>
<feature type="region of interest" description="Disordered" evidence="3">
    <location>
        <begin position="1443"/>
        <end position="1477"/>
    </location>
</feature>
<name>A0A1Q9E871_SYMMI</name>
<dbReference type="InterPro" id="IPR029063">
    <property type="entry name" value="SAM-dependent_MTases_sf"/>
</dbReference>
<evidence type="ECO:0000256" key="1">
    <source>
        <dbReference type="ARBA" id="ARBA00022691"/>
    </source>
</evidence>
<accession>A0A1Q9E871</accession>
<gene>
    <name evidence="5" type="primary">PRMT7</name>
    <name evidence="5" type="ORF">AK812_SmicGene13419</name>
</gene>
<dbReference type="PANTHER" id="PTHR11006">
    <property type="entry name" value="PROTEIN ARGININE N-METHYLTRANSFERASE"/>
    <property type="match status" value="1"/>
</dbReference>
<proteinExistence type="predicted"/>
<dbReference type="InterPro" id="IPR025799">
    <property type="entry name" value="Arg_MeTrfase"/>
</dbReference>
<feature type="region of interest" description="Disordered" evidence="3">
    <location>
        <begin position="357"/>
        <end position="383"/>
    </location>
</feature>
<feature type="domain" description="Reverse transcriptase Ty1/copia-type" evidence="4">
    <location>
        <begin position="2099"/>
        <end position="2337"/>
    </location>
</feature>
<dbReference type="GO" id="GO:0016274">
    <property type="term" value="F:protein-arginine N-methyltransferase activity"/>
    <property type="evidence" value="ECO:0007669"/>
    <property type="project" value="InterPro"/>
</dbReference>
<comment type="caution">
    <text evidence="5">The sequence shown here is derived from an EMBL/GenBank/DDBJ whole genome shotgun (WGS) entry which is preliminary data.</text>
</comment>
<keyword evidence="5" id="KW-0808">Transferase</keyword>
<feature type="region of interest" description="Disordered" evidence="3">
    <location>
        <begin position="2631"/>
        <end position="2653"/>
    </location>
</feature>
<keyword evidence="6" id="KW-1185">Reference proteome</keyword>
<feature type="region of interest" description="Disordered" evidence="3">
    <location>
        <begin position="907"/>
        <end position="936"/>
    </location>
</feature>
<feature type="region of interest" description="Disordered" evidence="3">
    <location>
        <begin position="699"/>
        <end position="743"/>
    </location>
</feature>
<evidence type="ECO:0000256" key="2">
    <source>
        <dbReference type="SAM" id="Coils"/>
    </source>
</evidence>
<evidence type="ECO:0000259" key="4">
    <source>
        <dbReference type="Pfam" id="PF07727"/>
    </source>
</evidence>
<reference evidence="5 6" key="1">
    <citation type="submission" date="2016-02" db="EMBL/GenBank/DDBJ databases">
        <title>Genome analysis of coral dinoflagellate symbionts highlights evolutionary adaptations to a symbiotic lifestyle.</title>
        <authorList>
            <person name="Aranda M."/>
            <person name="Li Y."/>
            <person name="Liew Y.J."/>
            <person name="Baumgarten S."/>
            <person name="Simakov O."/>
            <person name="Wilson M."/>
            <person name="Piel J."/>
            <person name="Ashoor H."/>
            <person name="Bougouffa S."/>
            <person name="Bajic V.B."/>
            <person name="Ryu T."/>
            <person name="Ravasi T."/>
            <person name="Bayer T."/>
            <person name="Micklem G."/>
            <person name="Kim H."/>
            <person name="Bhak J."/>
            <person name="Lajeunesse T.C."/>
            <person name="Voolstra C.R."/>
        </authorList>
    </citation>
    <scope>NUCLEOTIDE SEQUENCE [LARGE SCALE GENOMIC DNA]</scope>
    <source>
        <strain evidence="5 6">CCMP2467</strain>
    </source>
</reference>
<dbReference type="OrthoDB" id="435965at2759"/>
<keyword evidence="1" id="KW-0949">S-adenosyl-L-methionine</keyword>
<dbReference type="Gene3D" id="2.70.160.11">
    <property type="entry name" value="Hnrnp arginine n-methyltransferase1"/>
    <property type="match status" value="1"/>
</dbReference>
<dbReference type="CDD" id="cd02440">
    <property type="entry name" value="AdoMet_MTases"/>
    <property type="match status" value="2"/>
</dbReference>
<sequence length="3503" mass="384370">MLRHSWALQGWKRQRRSISAIPDSNQPSSETCTALVIALAWEWPRQELLEECGLPLPMAFCLRSERGIHGRERAELKGAGGAAVEGAIVISRTSKRWESKELQPRCLWKASPHIQAALACWSLPVERQSLSLGSHRPLATLRSGAQVEACRRRMARLESDRYGVPQYSGEPDTCEEYQERAWDLFHGREGSDQLQLATPVHLRAGLTGAAYDAVRKLAHEKLKTKTSDGKVTDAGMKLLLQTLKENIATEAPVKVNELFLNAFYSPGVWRQPGETMQQYIVRREQDLKRLEEVLPGSAIPDHLRALMLLVFGGLDRGEQMAILASVGNDYDFKKIGHALRIQFPNSASKPVHRRDYLGCGRAGSPSSPQRFRPRPPKGKAKGKGQYAYAALEEDQDYESDAAIYDDAFEAADLEEETYQPEPYDEQAALEAMIQDYDFAEDQELAEAYATIFQKKTKKGQPPQGKGQQAYPFRAQGEIAFDQKGKDNKRNAIKFLKQVTPCTSCGMKGHWAGDPECPQKGKGAKTNAKKKVAPKKKGSFYVAPEYPETAEEQFFADSTSTPLPSSTAAPLAMHGVTFTNASEFSEKALAESYMTLRNTDLCEHSSYRGGDEKKFHRSGNAHTRGIRCKEPECNRAVISGRRRQAVTMWSFLVQVAITTLWGRRARSRALAQRIAVVRAEAQEEKEEEERRAREIGLIIHGPDGTAHGGQTPPGAHDWRPVLQQPKDGYSPTATELSSSSSAAPRARILRQPRPGQQAWVYGVCLSPDAELPKFPELAPEDADIMVPLLCDSTTLGTESPFPGFTYEVVASSPEGAVFCTSVMHSALTNQLMQPEIYRFAFYLFGRLQLLRGGVLRMSGQGGESRDKREATPGTMITSRVLQAPVAMDRTRFDIVSVQDCEVMMTTECQSTSPARSSSTQWELVEDTQPEQKEGSQDPEALVLEQWEVPGLAILDSGCTKTMHGSKWAARFAGALRQKGLGCETRACDQKFKGVGGDVASSCLKVYPIGIKGIHGELVSCETEGNLPMLLSRAFMEQQGTVLDIGAGTVSFEKIGVKELPLVRTAKGHFAVDLLDYDLNRLTDFTDAAANSSLLVLGDPYLSLSPAEAFAEMDRMMGGDSPEVPEGWNPDDWQDHLAKIALWKADTENSNLEVATADVSDEAHYFETVLVATPTAMRKTTSKKGKKIDAMNATLDGTDLLQRQVLEGKSRVSRRPPHGKTWLKQIFSGSVGLSVLCACAGVAVGAPLGIWTTGWDYSGRSGIRHVHQDLQKEDPYLLVITQPFGNSKKEETGDARNHAAIPPHFKDDAVTLTNKIVRDRVKANRHVLIEQPDLDEWLADPDLKDVANLLSAGSLVRIDLDGCQVGYKDPATSMPIKRPTVVLTSLLVAVEVMQGYLCDGEHQHHRGSHGTAEEDWPHYLNKLVFDTLAQQALVEHHAVPNVKEAFPVEPSPRPKRRRSVLTDQSNAPPVYLPPDLQVQPPVPIDDGDRILAELVGDYEPPATYAPGDDTSARAIQTAELEPTLNIPEGERRRLWLQAPPEVRKVLRDLHVQFGHPTTTTMVRILRRTGAKLEVIRAAQHQSCDSCGESMRRKRQKPTKLPSKYVFNHHLQLDTFYARDCQSVLYSFLNIIDEATGFQVVCALGQAIGPPASRAILRHFLSSWSSWAGLPHSIQVDLGKEYMADFANYLNVRSTLEGWKGLLDVQTATGVVTQCRNSFPRTSGYAPVQWVLGVPQVRLPGSLEDDSERERLEVMEAAEDPSSEMARTLAIREAAKVAQIKLDTDGRARRALLRKSTPTRGPFPVGSYVYFYRAQVPPGAPRAFRWHGPTRVIGVELRNQRRVQDPEPATAGGQPHSYWLRYGSTVVLVTGEQLRFAPEDELLAAHAVPQDALEPPCARVVRGARNFAALRAIPTEVSPTAQGQVGPIPVPVPRGGPAVPRITTGSNQQPPAYIPGTDIPALPELLPPVPEDDEDEGNLGNPGAAPHEQQQQRTGVTGEDTAAAPMEGVTMGAPPAVASAGGPVGLPHSAGTPSIPKLARLWEMMKNVPAETFMTGRAGRNSEVKLANLDKESRARFDASMGKEWASWQKFSAVEELTQKQIEDLPKDVKIIGTRWVHTDKNEKLRLLAMYMAKRTGKTKEQIEKEFPFEAKSRLVVQGCQEDPQNIRSDSPTASLLAFNLVCSVAMLKGWVITACDASTAYLQSQGISRLLLLRPPRPPPPGVSPHALFRARGSIYGTKDAGRAWWRKLWRTLKKHCWSMSRIEAALFYLFEGEAFKGILVTHVDDLFSAGEGEKYEATIAEMEKELHLKVKRGEFRFCGKNVHQTEDAIILDQYDAIEGVDYFLLDKDRRKQVNAPLTETEKSLFRGLIGQMGWITRQARPDLMVNVSMAAQSMGHPTVKDIINLNKAVKMLKESSDARWCFRKSEMNLENATVFCFADSSFANKEDLKSQAGYIIGFTTPEITSGNTVPIHILETHSGSIKRVCRSTLAAEANGFLSGVEAAEYLRAILLEITNPGVTVRALDTYYLKSKIVGITDAKSLESTLNKSTGQPTDKRVRILVAQIKELLGEDDYSDQASAFAHWVDTSQMLADVLTKLGCEREPILEAMEKGQWRLAPSEEASLKKLAIQAGRQSRKARSRAKASADWKVPPGPSSALDRDAGIAAVQFFREKQLAHASFVEASAEVLCLRAMVSGANGTIPQVWTRHVEGSTWTELKQREERLRRDAAEAFAACKESLLKHRLEFRTELLRTPLTPDALTETATALSGTVDGDAALRRLLDNPGVFEDPSQWCSEGPGRLLEHARRMSEIDALPSRARELAQTGGPLSQLLACTSQELQRELEEKQSAKVLVLGGNGVSAVSALRAGAAQVVLWEPLPHVAAVAKEVVRRNLPEQVARCEITSEAIPSGPWDVVVVDRWHGSGLFSWGPAQCLRKAAAAASVGRILPAAVRISVALADAGLKASGFDLTAMDARFRALSAAPMKVSMEESSHATALKPVLMTDFSAPVFEWQLSDHAEDGPVPVHLQATATGRASVAIIQAEILFPSGRSTSERFAQWMAGGLPLHAGHVVSGVTARRNDGRAKSAVPPFGYMSLSEWYFEMLRDSARHDLYERALQVEIAKVKEKNADGCTVLDVGSGDGILLSMMAIRAGATAGTGVEYVTQIARASEEVILANRSCNALGAGPLDIWCTDVRGVPELPGQRRFDVLVSELMDASGLGENLILLTEGSKRRLCKQNAAVIPARLRLRAVLCEVKLPSIDGVNIDAFWPFWPTDRAFGSALWLGVDLDKQEGDFKVLTEPVELFEVELGQADVNDIPARAQYSFPGIAAGTCNMVLWWFEAQLSQTDPSVVLTNAPTQLDGRHAATCWGQAAAELVGTAQVRPGENTSIAMEMVFGDYQLRFRSAECGESSGVLRDAPPPGAPPYSAEFTEMMQAWREKQRELAVSGRQVGRTAIRDADVEAVAVLQKAALAVALHPQGFGVEPASAAKILSGWYAVGGEGRT</sequence>
<protein>
    <submittedName>
        <fullName evidence="5">Protein arginine N-methyltransferase 7</fullName>
    </submittedName>
</protein>
<feature type="region of interest" description="Disordered" evidence="3">
    <location>
        <begin position="1941"/>
        <end position="1996"/>
    </location>
</feature>
<feature type="compositionally biased region" description="Basic residues" evidence="3">
    <location>
        <begin position="371"/>
        <end position="382"/>
    </location>
</feature>
<feature type="coiled-coil region" evidence="2">
    <location>
        <begin position="666"/>
        <end position="697"/>
    </location>
</feature>